<evidence type="ECO:0000313" key="2">
    <source>
        <dbReference type="Proteomes" id="UP000054977"/>
    </source>
</evidence>
<organism evidence="1 2">
    <name type="scientific">Caballeronia humi</name>
    <dbReference type="NCBI Taxonomy" id="326474"/>
    <lineage>
        <taxon>Bacteria</taxon>
        <taxon>Pseudomonadati</taxon>
        <taxon>Pseudomonadota</taxon>
        <taxon>Betaproteobacteria</taxon>
        <taxon>Burkholderiales</taxon>
        <taxon>Burkholderiaceae</taxon>
        <taxon>Caballeronia</taxon>
    </lineage>
</organism>
<accession>A0A158G1Z9</accession>
<dbReference type="OrthoDB" id="9024406at2"/>
<comment type="caution">
    <text evidence="1">The sequence shown here is derived from an EMBL/GenBank/DDBJ whole genome shotgun (WGS) entry which is preliminary data.</text>
</comment>
<proteinExistence type="predicted"/>
<protein>
    <recommendedName>
        <fullName evidence="3">Preprotein translocase subunit SecA</fullName>
    </recommendedName>
</protein>
<evidence type="ECO:0008006" key="3">
    <source>
        <dbReference type="Google" id="ProtNLM"/>
    </source>
</evidence>
<dbReference type="AlphaFoldDB" id="A0A158G1Z9"/>
<evidence type="ECO:0000313" key="1">
    <source>
        <dbReference type="EMBL" id="SAL25440.1"/>
    </source>
</evidence>
<keyword evidence="2" id="KW-1185">Reference proteome</keyword>
<dbReference type="Proteomes" id="UP000054977">
    <property type="component" value="Unassembled WGS sequence"/>
</dbReference>
<name>A0A158G1Z9_9BURK</name>
<dbReference type="EMBL" id="FCNW02000004">
    <property type="protein sequence ID" value="SAL25440.1"/>
    <property type="molecule type" value="Genomic_DNA"/>
</dbReference>
<gene>
    <name evidence="1" type="ORF">AWB65_01457</name>
</gene>
<sequence length="76" mass="8532">MLSPHEISTLLMVQRAPYQVEALSEDTARLRHEQLVEVELLATGGALPRLTSRGREMLRRLDAFCKQQASPSDESP</sequence>
<dbReference type="RefSeq" id="WP_087666489.1">
    <property type="nucleotide sequence ID" value="NZ_FCNW02000004.1"/>
</dbReference>
<reference evidence="1" key="1">
    <citation type="submission" date="2016-01" db="EMBL/GenBank/DDBJ databases">
        <authorList>
            <person name="Peeters C."/>
        </authorList>
    </citation>
    <scope>NUCLEOTIDE SEQUENCE [LARGE SCALE GENOMIC DNA]</scope>
    <source>
        <strain evidence="1">LMG 22934</strain>
    </source>
</reference>